<protein>
    <submittedName>
        <fullName evidence="1">Uncharacterized protein</fullName>
    </submittedName>
</protein>
<name>A0A1H2VYV2_9PSED</name>
<dbReference type="RefSeq" id="WP_090225793.1">
    <property type="nucleotide sequence ID" value="NZ_FNNU01000002.1"/>
</dbReference>
<dbReference type="STRING" id="1007099.SAMN05216287_1383"/>
<organism evidence="1 2">
    <name type="scientific">Pseudomonas kuykendallii</name>
    <dbReference type="NCBI Taxonomy" id="1007099"/>
    <lineage>
        <taxon>Bacteria</taxon>
        <taxon>Pseudomonadati</taxon>
        <taxon>Pseudomonadota</taxon>
        <taxon>Gammaproteobacteria</taxon>
        <taxon>Pseudomonadales</taxon>
        <taxon>Pseudomonadaceae</taxon>
        <taxon>Pseudomonas</taxon>
    </lineage>
</organism>
<dbReference type="Proteomes" id="UP000243778">
    <property type="component" value="Unassembled WGS sequence"/>
</dbReference>
<gene>
    <name evidence="1" type="ORF">SAMN05216287_1383</name>
</gene>
<proteinExistence type="predicted"/>
<keyword evidence="2" id="KW-1185">Reference proteome</keyword>
<sequence>MPCDKVRIVSLYWNNVRPDLVSAQARVFNFFGYPIEQQNLHGVDHGAWMEKMLDSAADDEVVIIVDIDCIPLSAEAVGRAVRVAQDGAIFGCAQSANHIDHRFIYAAPMFLALTGRTWRLLDAPSLKASEQYDVAGRLSAVARQRGVPVELAYPTCSAVPLWLLGDTSTYGLFTIFEGQYLHLFESRNTAVVQSFVALANSLVADGELFDYRPFILRCNQESHEQYAKKYFLKHSFSGKLKREWARLKKRVGC</sequence>
<accession>A0A1H2VYV2</accession>
<evidence type="ECO:0000313" key="2">
    <source>
        <dbReference type="Proteomes" id="UP000243778"/>
    </source>
</evidence>
<dbReference type="AlphaFoldDB" id="A0A1H2VYV2"/>
<evidence type="ECO:0000313" key="1">
    <source>
        <dbReference type="EMBL" id="SDW73431.1"/>
    </source>
</evidence>
<dbReference type="OrthoDB" id="8808097at2"/>
<dbReference type="EMBL" id="FNNU01000002">
    <property type="protein sequence ID" value="SDW73431.1"/>
    <property type="molecule type" value="Genomic_DNA"/>
</dbReference>
<reference evidence="2" key="1">
    <citation type="submission" date="2016-10" db="EMBL/GenBank/DDBJ databases">
        <authorList>
            <person name="Varghese N."/>
            <person name="Submissions S."/>
        </authorList>
    </citation>
    <scope>NUCLEOTIDE SEQUENCE [LARGE SCALE GENOMIC DNA]</scope>
    <source>
        <strain evidence="2">NRRL B-59562</strain>
    </source>
</reference>